<dbReference type="PANTHER" id="PTHR32552:SF89">
    <property type="entry name" value="CATECHOLATE SIDEROPHORE RECEPTOR FIU"/>
    <property type="match status" value="1"/>
</dbReference>
<evidence type="ECO:0000256" key="7">
    <source>
        <dbReference type="ARBA" id="ARBA00023004"/>
    </source>
</evidence>
<evidence type="ECO:0000256" key="4">
    <source>
        <dbReference type="ARBA" id="ARBA00022496"/>
    </source>
</evidence>
<proteinExistence type="inferred from homology"/>
<gene>
    <name evidence="18" type="ordered locus">ACMV_18640</name>
</gene>
<evidence type="ECO:0000256" key="10">
    <source>
        <dbReference type="ARBA" id="ARBA00023136"/>
    </source>
</evidence>
<feature type="domain" description="TonB-dependent receptor plug" evidence="17">
    <location>
        <begin position="65"/>
        <end position="175"/>
    </location>
</feature>
<keyword evidence="7" id="KW-0408">Iron</keyword>
<dbReference type="GO" id="GO:0015344">
    <property type="term" value="F:siderophore uptake transmembrane transporter activity"/>
    <property type="evidence" value="ECO:0007669"/>
    <property type="project" value="TreeGrafter"/>
</dbReference>
<dbReference type="OrthoDB" id="9760494at2"/>
<dbReference type="RefSeq" id="WP_013640242.1">
    <property type="nucleotide sequence ID" value="NC_015186.1"/>
</dbReference>
<dbReference type="Proteomes" id="UP000007100">
    <property type="component" value="Chromosome"/>
</dbReference>
<dbReference type="GO" id="GO:0009279">
    <property type="term" value="C:cell outer membrane"/>
    <property type="evidence" value="ECO:0007669"/>
    <property type="project" value="UniProtKB-SubCell"/>
</dbReference>
<evidence type="ECO:0000256" key="9">
    <source>
        <dbReference type="ARBA" id="ARBA00023077"/>
    </source>
</evidence>
<evidence type="ECO:0000313" key="19">
    <source>
        <dbReference type="Proteomes" id="UP000007100"/>
    </source>
</evidence>
<keyword evidence="9 14" id="KW-0798">TonB box</keyword>
<evidence type="ECO:0008006" key="20">
    <source>
        <dbReference type="Google" id="ProtNLM"/>
    </source>
</evidence>
<evidence type="ECO:0000256" key="14">
    <source>
        <dbReference type="RuleBase" id="RU003357"/>
    </source>
</evidence>
<evidence type="ECO:0000256" key="13">
    <source>
        <dbReference type="PROSITE-ProRule" id="PRU10144"/>
    </source>
</evidence>
<reference evidence="18 19" key="1">
    <citation type="submission" date="2010-12" db="EMBL/GenBank/DDBJ databases">
        <title>Whole genome sequence of Acidiphilium multivorum AIU301.</title>
        <authorList>
            <person name="Narita-Yamada S."/>
            <person name="Nakamura S."/>
            <person name="Ito N."/>
            <person name="Takarada H."/>
            <person name="Katano Y."/>
            <person name="Nakazawa H."/>
            <person name="Hosoyama A."/>
            <person name="Yamada R."/>
            <person name="Fujita N."/>
        </authorList>
    </citation>
    <scope>NUCLEOTIDE SEQUENCE [LARGE SCALE GENOMIC DNA]</scope>
    <source>
        <strain evidence="19">DSM 11245 / JCM 8867 / AIU301</strain>
    </source>
</reference>
<evidence type="ECO:0000256" key="3">
    <source>
        <dbReference type="ARBA" id="ARBA00022452"/>
    </source>
</evidence>
<dbReference type="AlphaFoldDB" id="F0IZK1"/>
<keyword evidence="8" id="KW-0406">Ion transport</keyword>
<keyword evidence="5 12" id="KW-0812">Transmembrane</keyword>
<keyword evidence="4" id="KW-0410">Iron transport</keyword>
<evidence type="ECO:0000313" key="18">
    <source>
        <dbReference type="EMBL" id="BAJ81211.1"/>
    </source>
</evidence>
<evidence type="ECO:0000259" key="17">
    <source>
        <dbReference type="Pfam" id="PF07715"/>
    </source>
</evidence>
<keyword evidence="2 12" id="KW-0813">Transport</keyword>
<sequence>MKYVRSESARSTLRTLLLAGASLAVILPRASAQTVSAGQVSATATSDYYTHLGKSSVKLTKKKIFKSSQSEAVVSRQDIQALGPSTSSAGVLSAAPGVQIRGYGGNSDTARYQIQLRGSKVGWSSTNGDAERNGLTVLFDGIPMNNTISHNGQWDSNEIPITQLFSGINIIYGPGNPDSRWFDSVGGTINYVPVQPTKHPHYQVGIAYGSQQTENLHFIFDTGEYDGWSGVVAGGYAGAKSYWGGTSVGHYSWPAQSHAIYAKLVKDFANGSLSFAVYNDNNVEYAPRPNFIPLTPIPGVTVTGYSGSPLFSQQTSGFYGTGTPDIWFKQLQVRDTILYSKMSVALSKNMTFHNNIWYRWGHRVHYRINNYGTNSPLSGAAYVPNATNAEYYYPTTNQYGDNLFFDYHLPYNDIKFGGYVIYERYFSPYRGYNDLGVGGSTQANPASIQQFTLYTTYANGFLQDTIHPFRGFSITPGIAEVSYHTDFHNDLPIGGTNAVGAADASKTFVRAEPSIGLRYEPVPWAALYGSMALSYQNPTDNAFGANQSTSPNLSFLKPTQARDYEIGLKLFSDHVPYLHHATLNLNYFNDTLTNEAIAIYHANIVNSSLAAANARLQGVQIDASVEPNFHWRAFVNASFDNNKYLQYETGNVVYHNEPIAYNPNILLNFGLNYRTFIGSTLVTLGFLDQYTGAQHYFNNNTNNVSSRKLPGFNVANLSIAANIPVPQSLSHAVKVLELSFNINNVFDTKYNDNGYITSGGYFGTNAAGANTANAILVQPGAPRQFIAALTAKF</sequence>
<dbReference type="PANTHER" id="PTHR32552">
    <property type="entry name" value="FERRICHROME IRON RECEPTOR-RELATED"/>
    <property type="match status" value="1"/>
</dbReference>
<protein>
    <recommendedName>
        <fullName evidence="20">TonB-dependent receptor</fullName>
    </recommendedName>
</protein>
<dbReference type="Pfam" id="PF00593">
    <property type="entry name" value="TonB_dep_Rec_b-barrel"/>
    <property type="match status" value="1"/>
</dbReference>
<keyword evidence="19" id="KW-1185">Reference proteome</keyword>
<dbReference type="Pfam" id="PF07715">
    <property type="entry name" value="Plug"/>
    <property type="match status" value="1"/>
</dbReference>
<dbReference type="InterPro" id="IPR000531">
    <property type="entry name" value="Beta-barrel_TonB"/>
</dbReference>
<evidence type="ECO:0000256" key="2">
    <source>
        <dbReference type="ARBA" id="ARBA00022448"/>
    </source>
</evidence>
<dbReference type="Gene3D" id="2.170.130.10">
    <property type="entry name" value="TonB-dependent receptor, plug domain"/>
    <property type="match status" value="1"/>
</dbReference>
<name>F0IZK1_ACIMA</name>
<dbReference type="InterPro" id="IPR012910">
    <property type="entry name" value="Plug_dom"/>
</dbReference>
<keyword evidence="10 12" id="KW-0472">Membrane</keyword>
<keyword evidence="6 15" id="KW-0732">Signal</keyword>
<evidence type="ECO:0000256" key="12">
    <source>
        <dbReference type="PROSITE-ProRule" id="PRU01360"/>
    </source>
</evidence>
<keyword evidence="3 12" id="KW-1134">Transmembrane beta strand</keyword>
<evidence type="ECO:0000256" key="8">
    <source>
        <dbReference type="ARBA" id="ARBA00023065"/>
    </source>
</evidence>
<dbReference type="PROSITE" id="PS01156">
    <property type="entry name" value="TONB_DEPENDENT_REC_2"/>
    <property type="match status" value="1"/>
</dbReference>
<comment type="subcellular location">
    <subcellularLocation>
        <location evidence="1 12">Cell outer membrane</location>
        <topology evidence="1 12">Multi-pass membrane protein</topology>
    </subcellularLocation>
</comment>
<accession>F0IZK1</accession>
<comment type="similarity">
    <text evidence="12 14">Belongs to the TonB-dependent receptor family.</text>
</comment>
<feature type="domain" description="TonB-dependent receptor-like beta-barrel" evidence="16">
    <location>
        <begin position="304"/>
        <end position="745"/>
    </location>
</feature>
<dbReference type="KEGG" id="amv:ACMV_18640"/>
<feature type="signal peptide" evidence="15">
    <location>
        <begin position="1"/>
        <end position="32"/>
    </location>
</feature>
<feature type="chain" id="PRO_5003254546" description="TonB-dependent receptor" evidence="15">
    <location>
        <begin position="33"/>
        <end position="793"/>
    </location>
</feature>
<dbReference type="Gene3D" id="2.40.170.20">
    <property type="entry name" value="TonB-dependent receptor, beta-barrel domain"/>
    <property type="match status" value="1"/>
</dbReference>
<dbReference type="SUPFAM" id="SSF56935">
    <property type="entry name" value="Porins"/>
    <property type="match status" value="1"/>
</dbReference>
<dbReference type="InterPro" id="IPR036942">
    <property type="entry name" value="Beta-barrel_TonB_sf"/>
</dbReference>
<evidence type="ECO:0000256" key="6">
    <source>
        <dbReference type="ARBA" id="ARBA00022729"/>
    </source>
</evidence>
<dbReference type="HOGENOM" id="CLU_010358_0_0_5"/>
<evidence type="ECO:0000256" key="5">
    <source>
        <dbReference type="ARBA" id="ARBA00022692"/>
    </source>
</evidence>
<dbReference type="PROSITE" id="PS52016">
    <property type="entry name" value="TONB_DEPENDENT_REC_3"/>
    <property type="match status" value="1"/>
</dbReference>
<dbReference type="EMBL" id="AP012035">
    <property type="protein sequence ID" value="BAJ81211.1"/>
    <property type="molecule type" value="Genomic_DNA"/>
</dbReference>
<organism evidence="18 19">
    <name type="scientific">Acidiphilium multivorum (strain DSM 11245 / JCM 8867 / NBRC 100883 / AIU 301)</name>
    <dbReference type="NCBI Taxonomy" id="926570"/>
    <lineage>
        <taxon>Bacteria</taxon>
        <taxon>Pseudomonadati</taxon>
        <taxon>Pseudomonadota</taxon>
        <taxon>Alphaproteobacteria</taxon>
        <taxon>Acetobacterales</taxon>
        <taxon>Acidocellaceae</taxon>
        <taxon>Acidiphilium</taxon>
    </lineage>
</organism>
<dbReference type="InterPro" id="IPR010917">
    <property type="entry name" value="TonB_rcpt_CS"/>
</dbReference>
<evidence type="ECO:0000256" key="11">
    <source>
        <dbReference type="ARBA" id="ARBA00023237"/>
    </source>
</evidence>
<keyword evidence="11 12" id="KW-0998">Cell outer membrane</keyword>
<evidence type="ECO:0000259" key="16">
    <source>
        <dbReference type="Pfam" id="PF00593"/>
    </source>
</evidence>
<evidence type="ECO:0000256" key="15">
    <source>
        <dbReference type="SAM" id="SignalP"/>
    </source>
</evidence>
<dbReference type="InterPro" id="IPR037066">
    <property type="entry name" value="Plug_dom_sf"/>
</dbReference>
<feature type="short sequence motif" description="TonB C-terminal box" evidence="13">
    <location>
        <begin position="776"/>
        <end position="793"/>
    </location>
</feature>
<evidence type="ECO:0000256" key="1">
    <source>
        <dbReference type="ARBA" id="ARBA00004571"/>
    </source>
</evidence>
<dbReference type="InterPro" id="IPR039426">
    <property type="entry name" value="TonB-dep_rcpt-like"/>
</dbReference>